<dbReference type="PANTHER" id="PTHR39179">
    <property type="entry name" value="SPORE COAT PROTEIN I"/>
    <property type="match status" value="1"/>
</dbReference>
<evidence type="ECO:0000313" key="1">
    <source>
        <dbReference type="EMBL" id="XDK31486.1"/>
    </source>
</evidence>
<sequence>MHETLEQILAAYQIHPINQRKISESVYEITDQKRQKYALKCSRLTDDKLKKWLHVYELAATIPLPEVIPVYLHQSEDLYINYQNQIYYITPWLEKAEIDWSKYFQVLANVHVHTKKSTVFPLQQTVKTFNQYESYCRQMQTRLLEWVELFERQHYMSPVELQVCTHYREMNIAIERILTMLSVFIEEINNQHEWSISLCHGNVRREHFVGTNRLHLISWENAYFENAIHDLVHLFSQEATYYDKDFKDWNELFFGSYIQVNPLNKLELLLLIIYLLDMSKYMQTIEQSILHRIDMVVAVQKLQKLYRKIIFGLHFADHVEQQEKS</sequence>
<reference evidence="1" key="1">
    <citation type="submission" date="2024-07" db="EMBL/GenBank/DDBJ databases">
        <title>Halotolerant mesophilic bacterium Ornithinibacillus sp. 4-3, sp. nov., isolated from soil.</title>
        <authorList>
            <person name="Sidarenka A.V."/>
            <person name="Guliayeva D.E."/>
            <person name="Leanovich S.I."/>
            <person name="Hileuskaya K.S."/>
            <person name="Akhremchuk A.E."/>
            <person name="Sikolenko M.A."/>
            <person name="Valentovich L.N."/>
        </authorList>
    </citation>
    <scope>NUCLEOTIDE SEQUENCE</scope>
    <source>
        <strain evidence="1">4-3</strain>
    </source>
</reference>
<dbReference type="Gene3D" id="3.90.1200.10">
    <property type="match status" value="1"/>
</dbReference>
<dbReference type="Gene3D" id="3.30.200.20">
    <property type="entry name" value="Phosphorylase Kinase, domain 1"/>
    <property type="match status" value="1"/>
</dbReference>
<accession>A0AB39HH04</accession>
<evidence type="ECO:0008006" key="2">
    <source>
        <dbReference type="Google" id="ProtNLM"/>
    </source>
</evidence>
<dbReference type="AlphaFoldDB" id="A0AB39HH04"/>
<dbReference type="SUPFAM" id="SSF56112">
    <property type="entry name" value="Protein kinase-like (PK-like)"/>
    <property type="match status" value="1"/>
</dbReference>
<dbReference type="InterPro" id="IPR047175">
    <property type="entry name" value="CotS-like"/>
</dbReference>
<protein>
    <recommendedName>
        <fullName evidence="2">Aminoglycoside phosphotransferase domain-containing protein</fullName>
    </recommendedName>
</protein>
<dbReference type="RefSeq" id="WP_368652213.1">
    <property type="nucleotide sequence ID" value="NZ_CP162599.1"/>
</dbReference>
<dbReference type="EMBL" id="CP162599">
    <property type="protein sequence ID" value="XDK31486.1"/>
    <property type="molecule type" value="Genomic_DNA"/>
</dbReference>
<organism evidence="1">
    <name type="scientific">Ornithinibacillus sp. 4-3</name>
    <dbReference type="NCBI Taxonomy" id="3231488"/>
    <lineage>
        <taxon>Bacteria</taxon>
        <taxon>Bacillati</taxon>
        <taxon>Bacillota</taxon>
        <taxon>Bacilli</taxon>
        <taxon>Bacillales</taxon>
        <taxon>Bacillaceae</taxon>
        <taxon>Ornithinibacillus</taxon>
    </lineage>
</organism>
<dbReference type="PANTHER" id="PTHR39179:SF3">
    <property type="entry name" value="COTS-RELATED PROTEIN"/>
    <property type="match status" value="1"/>
</dbReference>
<dbReference type="GO" id="GO:0042601">
    <property type="term" value="C:endospore-forming forespore"/>
    <property type="evidence" value="ECO:0007669"/>
    <property type="project" value="TreeGrafter"/>
</dbReference>
<gene>
    <name evidence="1" type="ORF">AB4Y30_10650</name>
</gene>
<dbReference type="InterPro" id="IPR011009">
    <property type="entry name" value="Kinase-like_dom_sf"/>
</dbReference>
<proteinExistence type="predicted"/>
<name>A0AB39HH04_9BACI</name>